<evidence type="ECO:0000256" key="2">
    <source>
        <dbReference type="ARBA" id="ARBA00003213"/>
    </source>
</evidence>
<dbReference type="SUPFAM" id="SSF52540">
    <property type="entry name" value="P-loop containing nucleoside triphosphate hydrolases"/>
    <property type="match status" value="2"/>
</dbReference>
<dbReference type="Gene3D" id="1.10.20.140">
    <property type="match status" value="1"/>
</dbReference>
<evidence type="ECO:0000256" key="4">
    <source>
        <dbReference type="ARBA" id="ARBA00022679"/>
    </source>
</evidence>
<keyword evidence="15" id="KW-1185">Reference proteome</keyword>
<dbReference type="NCBIfam" id="TIGR00174">
    <property type="entry name" value="miaA"/>
    <property type="match status" value="1"/>
</dbReference>
<comment type="cofactor">
    <cofactor evidence="1 10">
        <name>Mg(2+)</name>
        <dbReference type="ChEBI" id="CHEBI:18420"/>
    </cofactor>
</comment>
<comment type="similarity">
    <text evidence="3 10 13">Belongs to the IPP transferase family.</text>
</comment>
<evidence type="ECO:0000256" key="13">
    <source>
        <dbReference type="RuleBase" id="RU003785"/>
    </source>
</evidence>
<feature type="binding site" evidence="10">
    <location>
        <begin position="15"/>
        <end position="20"/>
    </location>
    <ligand>
        <name>substrate</name>
    </ligand>
</feature>
<dbReference type="HAMAP" id="MF_00185">
    <property type="entry name" value="IPP_trans"/>
    <property type="match status" value="1"/>
</dbReference>
<dbReference type="GO" id="GO:0052381">
    <property type="term" value="F:tRNA dimethylallyltransferase activity"/>
    <property type="evidence" value="ECO:0007669"/>
    <property type="project" value="UniProtKB-UniRule"/>
</dbReference>
<comment type="caution">
    <text evidence="10">Lacks conserved residue(s) required for the propagation of feature annotation.</text>
</comment>
<evidence type="ECO:0000256" key="11">
    <source>
        <dbReference type="RuleBase" id="RU003783"/>
    </source>
</evidence>
<keyword evidence="8 10" id="KW-0460">Magnesium</keyword>
<dbReference type="InterPro" id="IPR027417">
    <property type="entry name" value="P-loop_NTPase"/>
</dbReference>
<gene>
    <name evidence="10" type="primary">miaA</name>
    <name evidence="14" type="ORF">SAMN05660462_01072</name>
</gene>
<dbReference type="GO" id="GO:0006400">
    <property type="term" value="P:tRNA modification"/>
    <property type="evidence" value="ECO:0007669"/>
    <property type="project" value="TreeGrafter"/>
</dbReference>
<comment type="subunit">
    <text evidence="10">Monomer.</text>
</comment>
<dbReference type="GO" id="GO:0005524">
    <property type="term" value="F:ATP binding"/>
    <property type="evidence" value="ECO:0007669"/>
    <property type="project" value="UniProtKB-UniRule"/>
</dbReference>
<keyword evidence="7 10" id="KW-0067">ATP-binding</keyword>
<keyword evidence="4 10" id="KW-0808">Transferase</keyword>
<accession>A0A1H3NAT5</accession>
<evidence type="ECO:0000256" key="5">
    <source>
        <dbReference type="ARBA" id="ARBA00022694"/>
    </source>
</evidence>
<evidence type="ECO:0000256" key="9">
    <source>
        <dbReference type="ARBA" id="ARBA00049563"/>
    </source>
</evidence>
<feature type="region of interest" description="Interaction with substrate tRNA" evidence="10">
    <location>
        <begin position="38"/>
        <end position="41"/>
    </location>
</feature>
<reference evidence="14 15" key="1">
    <citation type="submission" date="2016-10" db="EMBL/GenBank/DDBJ databases">
        <authorList>
            <person name="de Groot N.N."/>
        </authorList>
    </citation>
    <scope>NUCLEOTIDE SEQUENCE [LARGE SCALE GENOMIC DNA]</scope>
    <source>
        <strain evidence="14 15">DSM 21650</strain>
    </source>
</reference>
<feature type="site" description="Interaction with substrate tRNA" evidence="10">
    <location>
        <position position="104"/>
    </location>
</feature>
<evidence type="ECO:0000313" key="14">
    <source>
        <dbReference type="EMBL" id="SDY85585.1"/>
    </source>
</evidence>
<evidence type="ECO:0000256" key="7">
    <source>
        <dbReference type="ARBA" id="ARBA00022840"/>
    </source>
</evidence>
<dbReference type="InterPro" id="IPR039657">
    <property type="entry name" value="Dimethylallyltransferase"/>
</dbReference>
<evidence type="ECO:0000256" key="1">
    <source>
        <dbReference type="ARBA" id="ARBA00001946"/>
    </source>
</evidence>
<evidence type="ECO:0000256" key="3">
    <source>
        <dbReference type="ARBA" id="ARBA00005842"/>
    </source>
</evidence>
<comment type="catalytic activity">
    <reaction evidence="9 10 11">
        <text>adenosine(37) in tRNA + dimethylallyl diphosphate = N(6)-dimethylallyladenosine(37) in tRNA + diphosphate</text>
        <dbReference type="Rhea" id="RHEA:26482"/>
        <dbReference type="Rhea" id="RHEA-COMP:10162"/>
        <dbReference type="Rhea" id="RHEA-COMP:10375"/>
        <dbReference type="ChEBI" id="CHEBI:33019"/>
        <dbReference type="ChEBI" id="CHEBI:57623"/>
        <dbReference type="ChEBI" id="CHEBI:74411"/>
        <dbReference type="ChEBI" id="CHEBI:74415"/>
        <dbReference type="EC" id="2.5.1.75"/>
    </reaction>
</comment>
<dbReference type="Proteomes" id="UP000198625">
    <property type="component" value="Unassembled WGS sequence"/>
</dbReference>
<dbReference type="STRING" id="415015.SAMN05660462_01072"/>
<dbReference type="RefSeq" id="WP_425287118.1">
    <property type="nucleotide sequence ID" value="NZ_FNQE01000009.1"/>
</dbReference>
<proteinExistence type="inferred from homology"/>
<keyword evidence="6 10" id="KW-0547">Nucleotide-binding</keyword>
<dbReference type="Pfam" id="PF01715">
    <property type="entry name" value="IPPT"/>
    <property type="match status" value="1"/>
</dbReference>
<feature type="binding site" evidence="10">
    <location>
        <begin position="13"/>
        <end position="20"/>
    </location>
    <ligand>
        <name>ATP</name>
        <dbReference type="ChEBI" id="CHEBI:30616"/>
    </ligand>
</feature>
<dbReference type="PANTHER" id="PTHR11088:SF60">
    <property type="entry name" value="TRNA DIMETHYLALLYLTRANSFERASE"/>
    <property type="match status" value="1"/>
</dbReference>
<dbReference type="PANTHER" id="PTHR11088">
    <property type="entry name" value="TRNA DIMETHYLALLYLTRANSFERASE"/>
    <property type="match status" value="1"/>
</dbReference>
<evidence type="ECO:0000256" key="10">
    <source>
        <dbReference type="HAMAP-Rule" id="MF_00185"/>
    </source>
</evidence>
<sequence length="315" mass="36748">MNEMKPPLIIITGPTAVGKTSISIEIAKKLNGEIISADSMQIYRYMDIGTAKISRSEMEGIPHYLIDEISPDENFSVSDFQLNASKYITAILAKGKLPIIVGGTGLYINSLLYDLDFSQAVSNWELRDNLFMKAKQYGNEWIYNELKKIDIESANRIHINDTKRIIRALEIFHETGKPMSHFYKDFRKENHKYNIVFIGLTMDRKLLYERINKRIDLMIQKGLIEEVKSLLHMGYSENLVSMQGLGYKEIIQFLNGKCSLDEAVEILKRDSRRFAKRQLTWFRREKNINWIDVHDFDNKDNLIEHIVEYIKEKIN</sequence>
<feature type="site" description="Interaction with substrate tRNA" evidence="10">
    <location>
        <position position="127"/>
    </location>
</feature>
<evidence type="ECO:0000313" key="15">
    <source>
        <dbReference type="Proteomes" id="UP000198625"/>
    </source>
</evidence>
<dbReference type="Gene3D" id="3.40.50.300">
    <property type="entry name" value="P-loop containing nucleotide triphosphate hydrolases"/>
    <property type="match status" value="1"/>
</dbReference>
<name>A0A1H3NAT5_9FIRM</name>
<comment type="function">
    <text evidence="2 10 12">Catalyzes the transfer of a dimethylallyl group onto the adenine at position 37 in tRNAs that read codons beginning with uridine, leading to the formation of N6-(dimethylallyl)adenosine (i(6)A).</text>
</comment>
<dbReference type="AlphaFoldDB" id="A0A1H3NAT5"/>
<evidence type="ECO:0000256" key="12">
    <source>
        <dbReference type="RuleBase" id="RU003784"/>
    </source>
</evidence>
<protein>
    <recommendedName>
        <fullName evidence="10">tRNA dimethylallyltransferase</fullName>
        <ecNumber evidence="10">2.5.1.75</ecNumber>
    </recommendedName>
    <alternativeName>
        <fullName evidence="10">Dimethylallyl diphosphate:tRNA dimethylallyltransferase</fullName>
        <shortName evidence="10">DMAPP:tRNA dimethylallyltransferase</shortName>
        <shortName evidence="10">DMATase</shortName>
    </alternativeName>
    <alternativeName>
        <fullName evidence="10">Isopentenyl-diphosphate:tRNA isopentenyltransferase</fullName>
        <shortName evidence="10">IPP transferase</shortName>
        <shortName evidence="10">IPPT</shortName>
        <shortName evidence="10">IPTase</shortName>
    </alternativeName>
</protein>
<evidence type="ECO:0000256" key="6">
    <source>
        <dbReference type="ARBA" id="ARBA00022741"/>
    </source>
</evidence>
<keyword evidence="5 10" id="KW-0819">tRNA processing</keyword>
<dbReference type="EMBL" id="FNQE01000009">
    <property type="protein sequence ID" value="SDY85585.1"/>
    <property type="molecule type" value="Genomic_DNA"/>
</dbReference>
<dbReference type="InterPro" id="IPR018022">
    <property type="entry name" value="IPT"/>
</dbReference>
<dbReference type="EC" id="2.5.1.75" evidence="10"/>
<evidence type="ECO:0000256" key="8">
    <source>
        <dbReference type="ARBA" id="ARBA00022842"/>
    </source>
</evidence>
<organism evidence="14 15">
    <name type="scientific">Proteiniborus ethanoligenes</name>
    <dbReference type="NCBI Taxonomy" id="415015"/>
    <lineage>
        <taxon>Bacteria</taxon>
        <taxon>Bacillati</taxon>
        <taxon>Bacillota</taxon>
        <taxon>Clostridia</taxon>
        <taxon>Eubacteriales</taxon>
        <taxon>Proteiniborus</taxon>
    </lineage>
</organism>